<proteinExistence type="predicted"/>
<name>A0A645HST9_9ZZZZ</name>
<evidence type="ECO:0000256" key="1">
    <source>
        <dbReference type="ARBA" id="ARBA00022741"/>
    </source>
</evidence>
<dbReference type="EMBL" id="VSSQ01098831">
    <property type="protein sequence ID" value="MPN41646.1"/>
    <property type="molecule type" value="Genomic_DNA"/>
</dbReference>
<keyword evidence="3" id="KW-0808">Transferase</keyword>
<dbReference type="GO" id="GO:0004140">
    <property type="term" value="F:dephospho-CoA kinase activity"/>
    <property type="evidence" value="ECO:0007669"/>
    <property type="project" value="UniProtKB-EC"/>
</dbReference>
<keyword evidence="2" id="KW-0067">ATP-binding</keyword>
<dbReference type="GO" id="GO:0005524">
    <property type="term" value="F:ATP binding"/>
    <property type="evidence" value="ECO:0007669"/>
    <property type="project" value="UniProtKB-KW"/>
</dbReference>
<keyword evidence="3" id="KW-0418">Kinase</keyword>
<sequence>MFVDGALIVDTPFEQLCDQIIAVLSDAALQAARIAQRDGISLEAAKIRIARQTPPGRLRQRADFVLENNGEKQELTEKMQLLLNKLKETP</sequence>
<dbReference type="InterPro" id="IPR001977">
    <property type="entry name" value="Depp_CoAkinase"/>
</dbReference>
<evidence type="ECO:0000313" key="3">
    <source>
        <dbReference type="EMBL" id="MPN41646.1"/>
    </source>
</evidence>
<evidence type="ECO:0000256" key="2">
    <source>
        <dbReference type="ARBA" id="ARBA00022840"/>
    </source>
</evidence>
<comment type="caution">
    <text evidence="3">The sequence shown here is derived from an EMBL/GenBank/DDBJ whole genome shotgun (WGS) entry which is preliminary data.</text>
</comment>
<dbReference type="PROSITE" id="PS51219">
    <property type="entry name" value="DPCK"/>
    <property type="match status" value="1"/>
</dbReference>
<dbReference type="GO" id="GO:0015937">
    <property type="term" value="P:coenzyme A biosynthetic process"/>
    <property type="evidence" value="ECO:0007669"/>
    <property type="project" value="InterPro"/>
</dbReference>
<gene>
    <name evidence="3" type="primary">coaE_53</name>
    <name evidence="3" type="ORF">SDC9_189200</name>
</gene>
<protein>
    <submittedName>
        <fullName evidence="3">Dephospho-CoA kinase</fullName>
        <ecNumber evidence="3">2.7.1.24</ecNumber>
    </submittedName>
</protein>
<dbReference type="AlphaFoldDB" id="A0A645HST9"/>
<keyword evidence="1" id="KW-0547">Nucleotide-binding</keyword>
<reference evidence="3" key="1">
    <citation type="submission" date="2019-08" db="EMBL/GenBank/DDBJ databases">
        <authorList>
            <person name="Kucharzyk K."/>
            <person name="Murdoch R.W."/>
            <person name="Higgins S."/>
            <person name="Loffler F."/>
        </authorList>
    </citation>
    <scope>NUCLEOTIDE SEQUENCE</scope>
</reference>
<dbReference type="Gene3D" id="3.40.50.300">
    <property type="entry name" value="P-loop containing nucleotide triphosphate hydrolases"/>
    <property type="match status" value="1"/>
</dbReference>
<dbReference type="Pfam" id="PF01121">
    <property type="entry name" value="CoaE"/>
    <property type="match status" value="1"/>
</dbReference>
<accession>A0A645HST9</accession>
<dbReference type="InterPro" id="IPR027417">
    <property type="entry name" value="P-loop_NTPase"/>
</dbReference>
<organism evidence="3">
    <name type="scientific">bioreactor metagenome</name>
    <dbReference type="NCBI Taxonomy" id="1076179"/>
    <lineage>
        <taxon>unclassified sequences</taxon>
        <taxon>metagenomes</taxon>
        <taxon>ecological metagenomes</taxon>
    </lineage>
</organism>
<dbReference type="EC" id="2.7.1.24" evidence="3"/>
<dbReference type="SUPFAM" id="SSF52540">
    <property type="entry name" value="P-loop containing nucleoside triphosphate hydrolases"/>
    <property type="match status" value="1"/>
</dbReference>